<dbReference type="RefSeq" id="WP_323254137.1">
    <property type="nucleotide sequence ID" value="NZ_JAYFUL010000106.1"/>
</dbReference>
<dbReference type="PANTHER" id="PTHR47515">
    <property type="entry name" value="LOW CALCIUM RESPONSE LOCUS PROTEIN T"/>
    <property type="match status" value="1"/>
</dbReference>
<dbReference type="Pfam" id="PF13683">
    <property type="entry name" value="rve_3"/>
    <property type="match status" value="1"/>
</dbReference>
<name>A0ABU5QW81_9BACT</name>
<dbReference type="InterPro" id="IPR001584">
    <property type="entry name" value="Integrase_cat-core"/>
</dbReference>
<feature type="domain" description="Integrase catalytic" evidence="1">
    <location>
        <begin position="1"/>
        <end position="94"/>
    </location>
</feature>
<keyword evidence="3" id="KW-1185">Reference proteome</keyword>
<evidence type="ECO:0000313" key="3">
    <source>
        <dbReference type="Proteomes" id="UP001304671"/>
    </source>
</evidence>
<dbReference type="SUPFAM" id="SSF53098">
    <property type="entry name" value="Ribonuclease H-like"/>
    <property type="match status" value="1"/>
</dbReference>
<proteinExistence type="predicted"/>
<accession>A0ABU5QW81</accession>
<organism evidence="2 3">
    <name type="scientific">Arcicella aquatica</name>
    <dbReference type="NCBI Taxonomy" id="217141"/>
    <lineage>
        <taxon>Bacteria</taxon>
        <taxon>Pseudomonadati</taxon>
        <taxon>Bacteroidota</taxon>
        <taxon>Cytophagia</taxon>
        <taxon>Cytophagales</taxon>
        <taxon>Flectobacillaceae</taxon>
        <taxon>Arcicella</taxon>
    </lineage>
</organism>
<sequence length="105" mass="12576">MKYAHHSTYKTTFTKTVEQGERIHALIPKGKPWKNGFIERSNRTDKDNLFNKIQFVDSEDRKYQLKLWEMEYNFQRPHQGIDNLTPIQKAQKQHPIWTKFALGIT</sequence>
<dbReference type="PROSITE" id="PS50994">
    <property type="entry name" value="INTEGRASE"/>
    <property type="match status" value="1"/>
</dbReference>
<reference evidence="2 3" key="1">
    <citation type="submission" date="2023-12" db="EMBL/GenBank/DDBJ databases">
        <title>Novel species of the genus Arcicella isolated from rivers.</title>
        <authorList>
            <person name="Lu H."/>
        </authorList>
    </citation>
    <scope>NUCLEOTIDE SEQUENCE [LARGE SCALE GENOMIC DNA]</scope>
    <source>
        <strain evidence="2 3">LMG 21963</strain>
    </source>
</reference>
<evidence type="ECO:0000259" key="1">
    <source>
        <dbReference type="PROSITE" id="PS50994"/>
    </source>
</evidence>
<gene>
    <name evidence="2" type="ORF">VB264_25000</name>
</gene>
<dbReference type="InterPro" id="IPR036397">
    <property type="entry name" value="RNaseH_sf"/>
</dbReference>
<evidence type="ECO:0000313" key="2">
    <source>
        <dbReference type="EMBL" id="MEA5261074.1"/>
    </source>
</evidence>
<dbReference type="InterPro" id="IPR012337">
    <property type="entry name" value="RNaseH-like_sf"/>
</dbReference>
<comment type="caution">
    <text evidence="2">The sequence shown here is derived from an EMBL/GenBank/DDBJ whole genome shotgun (WGS) entry which is preliminary data.</text>
</comment>
<dbReference type="Proteomes" id="UP001304671">
    <property type="component" value="Unassembled WGS sequence"/>
</dbReference>
<protein>
    <submittedName>
        <fullName evidence="2">Transposase</fullName>
    </submittedName>
</protein>
<dbReference type="PANTHER" id="PTHR47515:SF2">
    <property type="entry name" value="INTEGRASE CORE DOMAIN PROTEIN"/>
    <property type="match status" value="1"/>
</dbReference>
<dbReference type="EMBL" id="JAYFUL010000106">
    <property type="protein sequence ID" value="MEA5261074.1"/>
    <property type="molecule type" value="Genomic_DNA"/>
</dbReference>
<dbReference type="Gene3D" id="3.30.420.10">
    <property type="entry name" value="Ribonuclease H-like superfamily/Ribonuclease H"/>
    <property type="match status" value="1"/>
</dbReference>